<keyword evidence="3 9" id="KW-0645">Protease</keyword>
<dbReference type="EMBL" id="JACLAW010000002">
    <property type="protein sequence ID" value="MBC2664649.1"/>
    <property type="molecule type" value="Genomic_DNA"/>
</dbReference>
<evidence type="ECO:0000256" key="8">
    <source>
        <dbReference type="ARBA" id="ARBA00023136"/>
    </source>
</evidence>
<dbReference type="AlphaFoldDB" id="A0A7X1KKK2"/>
<protein>
    <recommendedName>
        <fullName evidence="9">Lipoprotein signal peptidase</fullName>
        <ecNumber evidence="9">3.4.23.36</ecNumber>
    </recommendedName>
    <alternativeName>
        <fullName evidence="9">Prolipoprotein signal peptidase</fullName>
    </alternativeName>
    <alternativeName>
        <fullName evidence="9">Signal peptidase II</fullName>
        <shortName evidence="9">SPase II</shortName>
    </alternativeName>
</protein>
<dbReference type="GO" id="GO:0006508">
    <property type="term" value="P:proteolysis"/>
    <property type="evidence" value="ECO:0007669"/>
    <property type="project" value="UniProtKB-KW"/>
</dbReference>
<comment type="subcellular location">
    <subcellularLocation>
        <location evidence="9">Cell membrane</location>
        <topology evidence="9">Multi-pass membrane protein</topology>
    </subcellularLocation>
</comment>
<dbReference type="NCBIfam" id="TIGR00077">
    <property type="entry name" value="lspA"/>
    <property type="match status" value="1"/>
</dbReference>
<dbReference type="HAMAP" id="MF_00161">
    <property type="entry name" value="LspA"/>
    <property type="match status" value="1"/>
</dbReference>
<dbReference type="Proteomes" id="UP000566813">
    <property type="component" value="Unassembled WGS sequence"/>
</dbReference>
<organism evidence="12 13">
    <name type="scientific">Novosphingobium flavum</name>
    <dbReference type="NCBI Taxonomy" id="1778672"/>
    <lineage>
        <taxon>Bacteria</taxon>
        <taxon>Pseudomonadati</taxon>
        <taxon>Pseudomonadota</taxon>
        <taxon>Alphaproteobacteria</taxon>
        <taxon>Sphingomonadales</taxon>
        <taxon>Sphingomonadaceae</taxon>
        <taxon>Novosphingobium</taxon>
    </lineage>
</organism>
<dbReference type="PROSITE" id="PS00855">
    <property type="entry name" value="SPASE_II"/>
    <property type="match status" value="1"/>
</dbReference>
<evidence type="ECO:0000256" key="3">
    <source>
        <dbReference type="ARBA" id="ARBA00022670"/>
    </source>
</evidence>
<keyword evidence="7 9" id="KW-1133">Transmembrane helix</keyword>
<feature type="transmembrane region" description="Helical" evidence="9">
    <location>
        <begin position="131"/>
        <end position="152"/>
    </location>
</feature>
<comment type="function">
    <text evidence="9 10">This protein specifically catalyzes the removal of signal peptides from prolipoproteins.</text>
</comment>
<comment type="pathway">
    <text evidence="9">Protein modification; lipoprotein biosynthesis (signal peptide cleavage).</text>
</comment>
<feature type="transmembrane region" description="Helical" evidence="9">
    <location>
        <begin position="70"/>
        <end position="88"/>
    </location>
</feature>
<sequence length="170" mass="18225">MTPGARRAAGFGVAGLVFAADQLVKALMIGPFALPERQVIELIPAFDLRWAQNYGVSFSLFTAGSDGSRWALVALTAAIALGVMVWMLREKALAEIAALGMVLGGALGNILDRARLGYVVDYADLHFGEFRPFQIFNLADAAISIGVVIVLARSFLSREKHRDETGSQTA</sequence>
<evidence type="ECO:0000256" key="10">
    <source>
        <dbReference type="RuleBase" id="RU000594"/>
    </source>
</evidence>
<name>A0A7X1KKK2_9SPHN</name>
<dbReference type="EC" id="3.4.23.36" evidence="9"/>
<feature type="active site" evidence="9">
    <location>
        <position position="121"/>
    </location>
</feature>
<comment type="catalytic activity">
    <reaction evidence="9 10">
        <text>Release of signal peptides from bacterial membrane prolipoproteins. Hydrolyzes -Xaa-Yaa-Zaa-|-(S,diacylglyceryl)Cys-, in which Xaa is hydrophobic (preferably Leu), and Yaa (Ala or Ser) and Zaa (Gly or Ala) have small, neutral side chains.</text>
        <dbReference type="EC" id="3.4.23.36"/>
    </reaction>
</comment>
<proteinExistence type="inferred from homology"/>
<keyword evidence="8 9" id="KW-0472">Membrane</keyword>
<dbReference type="RefSeq" id="WP_185662887.1">
    <property type="nucleotide sequence ID" value="NZ_JACLAW010000002.1"/>
</dbReference>
<feature type="transmembrane region" description="Helical" evidence="9">
    <location>
        <begin position="93"/>
        <end position="111"/>
    </location>
</feature>
<evidence type="ECO:0000256" key="9">
    <source>
        <dbReference type="HAMAP-Rule" id="MF_00161"/>
    </source>
</evidence>
<evidence type="ECO:0000256" key="11">
    <source>
        <dbReference type="RuleBase" id="RU004181"/>
    </source>
</evidence>
<evidence type="ECO:0000256" key="6">
    <source>
        <dbReference type="ARBA" id="ARBA00022801"/>
    </source>
</evidence>
<dbReference type="PANTHER" id="PTHR33695">
    <property type="entry name" value="LIPOPROTEIN SIGNAL PEPTIDASE"/>
    <property type="match status" value="1"/>
</dbReference>
<evidence type="ECO:0000256" key="7">
    <source>
        <dbReference type="ARBA" id="ARBA00022989"/>
    </source>
</evidence>
<dbReference type="GO" id="GO:0004190">
    <property type="term" value="F:aspartic-type endopeptidase activity"/>
    <property type="evidence" value="ECO:0007669"/>
    <property type="project" value="UniProtKB-UniRule"/>
</dbReference>
<evidence type="ECO:0000256" key="5">
    <source>
        <dbReference type="ARBA" id="ARBA00022750"/>
    </source>
</evidence>
<feature type="active site" evidence="9">
    <location>
        <position position="140"/>
    </location>
</feature>
<evidence type="ECO:0000256" key="1">
    <source>
        <dbReference type="ARBA" id="ARBA00006139"/>
    </source>
</evidence>
<dbReference type="PANTHER" id="PTHR33695:SF1">
    <property type="entry name" value="LIPOPROTEIN SIGNAL PEPTIDASE"/>
    <property type="match status" value="1"/>
</dbReference>
<evidence type="ECO:0000313" key="13">
    <source>
        <dbReference type="Proteomes" id="UP000566813"/>
    </source>
</evidence>
<comment type="similarity">
    <text evidence="1 9 11">Belongs to the peptidase A8 family.</text>
</comment>
<dbReference type="PRINTS" id="PR00781">
    <property type="entry name" value="LIPOSIGPTASE"/>
</dbReference>
<evidence type="ECO:0000256" key="4">
    <source>
        <dbReference type="ARBA" id="ARBA00022692"/>
    </source>
</evidence>
<reference evidence="12 13" key="1">
    <citation type="submission" date="2020-08" db="EMBL/GenBank/DDBJ databases">
        <title>The genome sequence of type strain Novosphingobium flavum NBRC 111647.</title>
        <authorList>
            <person name="Liu Y."/>
        </authorList>
    </citation>
    <scope>NUCLEOTIDE SEQUENCE [LARGE SCALE GENOMIC DNA]</scope>
    <source>
        <strain evidence="12 13">NBRC 111647</strain>
    </source>
</reference>
<comment type="caution">
    <text evidence="9">Lacks conserved residue(s) required for the propagation of feature annotation.</text>
</comment>
<keyword evidence="4 9" id="KW-0812">Transmembrane</keyword>
<keyword evidence="2 9" id="KW-1003">Cell membrane</keyword>
<dbReference type="Pfam" id="PF01252">
    <property type="entry name" value="Peptidase_A8"/>
    <property type="match status" value="1"/>
</dbReference>
<dbReference type="GO" id="GO:0005886">
    <property type="term" value="C:plasma membrane"/>
    <property type="evidence" value="ECO:0007669"/>
    <property type="project" value="UniProtKB-SubCell"/>
</dbReference>
<comment type="caution">
    <text evidence="12">The sequence shown here is derived from an EMBL/GenBank/DDBJ whole genome shotgun (WGS) entry which is preliminary data.</text>
</comment>
<dbReference type="InterPro" id="IPR001872">
    <property type="entry name" value="Peptidase_A8"/>
</dbReference>
<keyword evidence="13" id="KW-1185">Reference proteome</keyword>
<accession>A0A7X1KKK2</accession>
<keyword evidence="5 9" id="KW-0064">Aspartyl protease</keyword>
<keyword evidence="6 9" id="KW-0378">Hydrolase</keyword>
<evidence type="ECO:0000256" key="2">
    <source>
        <dbReference type="ARBA" id="ARBA00022475"/>
    </source>
</evidence>
<dbReference type="UniPathway" id="UPA00665"/>
<gene>
    <name evidence="9 12" type="primary">lspA</name>
    <name evidence="12" type="ORF">H7F51_03845</name>
</gene>
<evidence type="ECO:0000313" key="12">
    <source>
        <dbReference type="EMBL" id="MBC2664649.1"/>
    </source>
</evidence>